<keyword evidence="1 9" id="KW-0963">Cytoplasm</keyword>
<comment type="subcellular location">
    <subcellularLocation>
        <location evidence="9">Cytoplasm</location>
    </subcellularLocation>
</comment>
<keyword evidence="4 9" id="KW-0547">Nucleotide-binding</keyword>
<keyword evidence="7 9" id="KW-0173">Coenzyme A biosynthesis</keyword>
<dbReference type="Gene3D" id="3.40.50.620">
    <property type="entry name" value="HUPs"/>
    <property type="match status" value="1"/>
</dbReference>
<dbReference type="InterPro" id="IPR001980">
    <property type="entry name" value="PPAT"/>
</dbReference>
<dbReference type="RefSeq" id="WP_324717684.1">
    <property type="nucleotide sequence ID" value="NZ_CP141615.1"/>
</dbReference>
<gene>
    <name evidence="9 11" type="primary">coaD</name>
    <name evidence="11" type="ORF">U7230_05230</name>
</gene>
<keyword evidence="3 9" id="KW-0548">Nucleotidyltransferase</keyword>
<feature type="binding site" evidence="9">
    <location>
        <position position="98"/>
    </location>
    <ligand>
        <name>ATP</name>
        <dbReference type="ChEBI" id="CHEBI:30616"/>
    </ligand>
</feature>
<feature type="domain" description="Cytidyltransferase-like" evidence="10">
    <location>
        <begin position="5"/>
        <end position="133"/>
    </location>
</feature>
<evidence type="ECO:0000256" key="1">
    <source>
        <dbReference type="ARBA" id="ARBA00022490"/>
    </source>
</evidence>
<proteinExistence type="inferred from homology"/>
<evidence type="ECO:0000256" key="9">
    <source>
        <dbReference type="HAMAP-Rule" id="MF_00151"/>
    </source>
</evidence>
<evidence type="ECO:0000256" key="4">
    <source>
        <dbReference type="ARBA" id="ARBA00022741"/>
    </source>
</evidence>
<dbReference type="PANTHER" id="PTHR21342">
    <property type="entry name" value="PHOSPHOPANTETHEINE ADENYLYLTRANSFERASE"/>
    <property type="match status" value="1"/>
</dbReference>
<evidence type="ECO:0000259" key="10">
    <source>
        <dbReference type="Pfam" id="PF01467"/>
    </source>
</evidence>
<dbReference type="PANTHER" id="PTHR21342:SF1">
    <property type="entry name" value="PHOSPHOPANTETHEINE ADENYLYLTRANSFERASE"/>
    <property type="match status" value="1"/>
</dbReference>
<dbReference type="PRINTS" id="PR01020">
    <property type="entry name" value="LPSBIOSNTHSS"/>
</dbReference>
<dbReference type="EC" id="2.7.7.3" evidence="9"/>
<sequence length="171" mass="18700">MSVAVYPGSFDPVTFGHLDIITRAAALFDTLYVAVLQNPSKQPLFSVEERLAMLQEACRPLSNVRCETFSGLVVDYARSRHAIAIVRGLRAVSDFEYEFVMATMNRNLESRIDTVFIVTSSEYAFISSSLIKEVARFGGDVGRWVPPGVAERLRSRFSAGDGAGGAGSPQE</sequence>
<comment type="subunit">
    <text evidence="9">Homohexamer.</text>
</comment>
<feature type="binding site" evidence="9">
    <location>
        <position position="41"/>
    </location>
    <ligand>
        <name>substrate</name>
    </ligand>
</feature>
<feature type="binding site" evidence="9">
    <location>
        <begin position="88"/>
        <end position="90"/>
    </location>
    <ligand>
        <name>ATP</name>
        <dbReference type="ChEBI" id="CHEBI:30616"/>
    </ligand>
</feature>
<comment type="similarity">
    <text evidence="9">Belongs to the bacterial CoaD family.</text>
</comment>
<evidence type="ECO:0000256" key="2">
    <source>
        <dbReference type="ARBA" id="ARBA00022679"/>
    </source>
</evidence>
<organism evidence="11 12">
    <name type="scientific">Carboxydichorda subterranea</name>
    <dbReference type="NCBI Taxonomy" id="3109565"/>
    <lineage>
        <taxon>Bacteria</taxon>
        <taxon>Bacillati</taxon>
        <taxon>Bacillota</taxon>
        <taxon>Limnochordia</taxon>
        <taxon>Limnochordales</taxon>
        <taxon>Geochordaceae</taxon>
        <taxon>Carboxydichorda</taxon>
    </lineage>
</organism>
<dbReference type="InterPro" id="IPR004821">
    <property type="entry name" value="Cyt_trans-like"/>
</dbReference>
<feature type="binding site" evidence="9">
    <location>
        <position position="87"/>
    </location>
    <ligand>
        <name>substrate</name>
    </ligand>
</feature>
<feature type="binding site" evidence="9">
    <location>
        <begin position="9"/>
        <end position="10"/>
    </location>
    <ligand>
        <name>ATP</name>
        <dbReference type="ChEBI" id="CHEBI:30616"/>
    </ligand>
</feature>
<feature type="binding site" evidence="9">
    <location>
        <position position="17"/>
    </location>
    <ligand>
        <name>ATP</name>
        <dbReference type="ChEBI" id="CHEBI:30616"/>
    </ligand>
</feature>
<comment type="cofactor">
    <cofactor evidence="9">
        <name>Mg(2+)</name>
        <dbReference type="ChEBI" id="CHEBI:18420"/>
    </cofactor>
</comment>
<dbReference type="EMBL" id="CP141615">
    <property type="protein sequence ID" value="WRP18411.1"/>
    <property type="molecule type" value="Genomic_DNA"/>
</dbReference>
<evidence type="ECO:0000313" key="11">
    <source>
        <dbReference type="EMBL" id="WRP18411.1"/>
    </source>
</evidence>
<evidence type="ECO:0000256" key="3">
    <source>
        <dbReference type="ARBA" id="ARBA00022695"/>
    </source>
</evidence>
<keyword evidence="2 9" id="KW-0808">Transferase</keyword>
<evidence type="ECO:0000256" key="6">
    <source>
        <dbReference type="ARBA" id="ARBA00022842"/>
    </source>
</evidence>
<dbReference type="Proteomes" id="UP001332192">
    <property type="component" value="Chromosome"/>
</dbReference>
<dbReference type="Pfam" id="PF01467">
    <property type="entry name" value="CTP_transf_like"/>
    <property type="match status" value="1"/>
</dbReference>
<keyword evidence="6 9" id="KW-0460">Magnesium</keyword>
<dbReference type="HAMAP" id="MF_00151">
    <property type="entry name" value="PPAT_bact"/>
    <property type="match status" value="1"/>
</dbReference>
<accession>A0ABZ1C0Y3</accession>
<comment type="catalytic activity">
    <reaction evidence="8 9">
        <text>(R)-4'-phosphopantetheine + ATP + H(+) = 3'-dephospho-CoA + diphosphate</text>
        <dbReference type="Rhea" id="RHEA:19801"/>
        <dbReference type="ChEBI" id="CHEBI:15378"/>
        <dbReference type="ChEBI" id="CHEBI:30616"/>
        <dbReference type="ChEBI" id="CHEBI:33019"/>
        <dbReference type="ChEBI" id="CHEBI:57328"/>
        <dbReference type="ChEBI" id="CHEBI:61723"/>
        <dbReference type="EC" id="2.7.7.3"/>
    </reaction>
</comment>
<keyword evidence="5 9" id="KW-0067">ATP-binding</keyword>
<evidence type="ECO:0000256" key="8">
    <source>
        <dbReference type="ARBA" id="ARBA00029346"/>
    </source>
</evidence>
<evidence type="ECO:0000313" key="12">
    <source>
        <dbReference type="Proteomes" id="UP001332192"/>
    </source>
</evidence>
<keyword evidence="12" id="KW-1185">Reference proteome</keyword>
<evidence type="ECO:0000256" key="5">
    <source>
        <dbReference type="ARBA" id="ARBA00022840"/>
    </source>
</evidence>
<feature type="binding site" evidence="9">
    <location>
        <position position="73"/>
    </location>
    <ligand>
        <name>substrate</name>
    </ligand>
</feature>
<name>A0ABZ1C0Y3_9FIRM</name>
<comment type="function">
    <text evidence="9">Reversibly transfers an adenylyl group from ATP to 4'-phosphopantetheine, yielding dephospho-CoA (dPCoA) and pyrophosphate.</text>
</comment>
<dbReference type="GO" id="GO:0004595">
    <property type="term" value="F:pantetheine-phosphate adenylyltransferase activity"/>
    <property type="evidence" value="ECO:0007669"/>
    <property type="project" value="UniProtKB-EC"/>
</dbReference>
<comment type="pathway">
    <text evidence="9">Cofactor biosynthesis; coenzyme A biosynthesis; CoA from (R)-pantothenate: step 4/5.</text>
</comment>
<dbReference type="CDD" id="cd02163">
    <property type="entry name" value="PPAT"/>
    <property type="match status" value="1"/>
</dbReference>
<dbReference type="NCBIfam" id="TIGR00125">
    <property type="entry name" value="cyt_tran_rel"/>
    <property type="match status" value="1"/>
</dbReference>
<dbReference type="InterPro" id="IPR014729">
    <property type="entry name" value="Rossmann-like_a/b/a_fold"/>
</dbReference>
<feature type="binding site" evidence="9">
    <location>
        <position position="9"/>
    </location>
    <ligand>
        <name>substrate</name>
    </ligand>
</feature>
<evidence type="ECO:0000256" key="7">
    <source>
        <dbReference type="ARBA" id="ARBA00022993"/>
    </source>
</evidence>
<feature type="site" description="Transition state stabilizer" evidence="9">
    <location>
        <position position="17"/>
    </location>
</feature>
<feature type="binding site" evidence="9">
    <location>
        <begin position="123"/>
        <end position="129"/>
    </location>
    <ligand>
        <name>ATP</name>
        <dbReference type="ChEBI" id="CHEBI:30616"/>
    </ligand>
</feature>
<dbReference type="NCBIfam" id="TIGR01510">
    <property type="entry name" value="coaD_prev_kdtB"/>
    <property type="match status" value="1"/>
</dbReference>
<reference evidence="11 12" key="1">
    <citation type="journal article" date="2024" name="Front. Microbiol.">
        <title>Novel thermophilic genera Geochorda gen. nov. and Carboxydochorda gen. nov. from the deep terrestrial subsurface reveal the ecophysiological diversity in the class Limnochordia.</title>
        <authorList>
            <person name="Karnachuk O.V."/>
            <person name="Lukina A.P."/>
            <person name="Avakyan M.R."/>
            <person name="Kadnikov V.V."/>
            <person name="Begmatov S."/>
            <person name="Beletsky A.V."/>
            <person name="Vlasova K.G."/>
            <person name="Novikov A.A."/>
            <person name="Shcherbakova V.A."/>
            <person name="Mardanov A.V."/>
            <person name="Ravin N.V."/>
        </authorList>
    </citation>
    <scope>NUCLEOTIDE SEQUENCE [LARGE SCALE GENOMIC DNA]</scope>
    <source>
        <strain evidence="11 12">L945</strain>
    </source>
</reference>
<dbReference type="SUPFAM" id="SSF52374">
    <property type="entry name" value="Nucleotidylyl transferase"/>
    <property type="match status" value="1"/>
</dbReference>
<protein>
    <recommendedName>
        <fullName evidence="9">Phosphopantetheine adenylyltransferase</fullName>
        <ecNumber evidence="9">2.7.7.3</ecNumber>
    </recommendedName>
    <alternativeName>
        <fullName evidence="9">Dephospho-CoA pyrophosphorylase</fullName>
    </alternativeName>
    <alternativeName>
        <fullName evidence="9">Pantetheine-phosphate adenylyltransferase</fullName>
        <shortName evidence="9">PPAT</shortName>
    </alternativeName>
</protein>